<feature type="domain" description="Ig-like" evidence="17">
    <location>
        <begin position="2497"/>
        <end position="2585"/>
    </location>
</feature>
<dbReference type="Gene3D" id="2.20.100.10">
    <property type="entry name" value="Thrombospondin type-1 (TSP1) repeat"/>
    <property type="match status" value="6"/>
</dbReference>
<evidence type="ECO:0000256" key="8">
    <source>
        <dbReference type="ARBA" id="ARBA00022900"/>
    </source>
</evidence>
<feature type="compositionally biased region" description="Low complexity" evidence="15">
    <location>
        <begin position="784"/>
        <end position="855"/>
    </location>
</feature>
<feature type="domain" description="Ig-like" evidence="17">
    <location>
        <begin position="2868"/>
        <end position="2961"/>
    </location>
</feature>
<dbReference type="GO" id="GO:0004867">
    <property type="term" value="F:serine-type endopeptidase inhibitor activity"/>
    <property type="evidence" value="ECO:0007669"/>
    <property type="project" value="UniProtKB-KW"/>
</dbReference>
<feature type="compositionally biased region" description="Low complexity" evidence="15">
    <location>
        <begin position="880"/>
        <end position="1002"/>
    </location>
</feature>
<evidence type="ECO:0000256" key="3">
    <source>
        <dbReference type="ARBA" id="ARBA00022525"/>
    </source>
</evidence>
<feature type="disulfide bond" evidence="14">
    <location>
        <begin position="49"/>
        <end position="85"/>
    </location>
</feature>
<dbReference type="InterPro" id="IPR036179">
    <property type="entry name" value="Ig-like_dom_sf"/>
</dbReference>
<feature type="domain" description="BPTI/Kunitz inhibitor" evidence="16">
    <location>
        <begin position="2241"/>
        <end position="2291"/>
    </location>
</feature>
<keyword evidence="4" id="KW-0646">Protease inhibitor</keyword>
<feature type="domain" description="PLAC" evidence="18">
    <location>
        <begin position="3091"/>
        <end position="3130"/>
    </location>
</feature>
<gene>
    <name evidence="20" type="ORF">PMACD_LOCUS3283</name>
</gene>
<feature type="domain" description="WAP" evidence="19">
    <location>
        <begin position="2706"/>
        <end position="2751"/>
    </location>
</feature>
<evidence type="ECO:0000256" key="6">
    <source>
        <dbReference type="ARBA" id="ARBA00022737"/>
    </source>
</evidence>
<evidence type="ECO:0000256" key="14">
    <source>
        <dbReference type="PIRSR" id="PIRSR613273-3"/>
    </source>
</evidence>
<dbReference type="Gene3D" id="2.60.120.830">
    <property type="match status" value="1"/>
</dbReference>
<dbReference type="InterPro" id="IPR013783">
    <property type="entry name" value="Ig-like_fold"/>
</dbReference>
<dbReference type="GO" id="GO:0005604">
    <property type="term" value="C:basement membrane"/>
    <property type="evidence" value="ECO:0007669"/>
    <property type="project" value="UniProtKB-SubCell"/>
</dbReference>
<evidence type="ECO:0000256" key="4">
    <source>
        <dbReference type="ARBA" id="ARBA00022690"/>
    </source>
</evidence>
<feature type="domain" description="BPTI/Kunitz inhibitor" evidence="16">
    <location>
        <begin position="1791"/>
        <end position="1841"/>
    </location>
</feature>
<feature type="domain" description="BPTI/Kunitz inhibitor" evidence="16">
    <location>
        <begin position="2052"/>
        <end position="2102"/>
    </location>
</feature>
<feature type="compositionally biased region" description="Low complexity" evidence="15">
    <location>
        <begin position="1068"/>
        <end position="1093"/>
    </location>
</feature>
<dbReference type="FunFam" id="2.60.40.10:FF:000032">
    <property type="entry name" value="palladin isoform X1"/>
    <property type="match status" value="3"/>
</dbReference>
<dbReference type="InterPro" id="IPR013098">
    <property type="entry name" value="Ig_I-set"/>
</dbReference>
<evidence type="ECO:0000256" key="7">
    <source>
        <dbReference type="ARBA" id="ARBA00022869"/>
    </source>
</evidence>
<comment type="similarity">
    <text evidence="12">Belongs to the hemolin family.</text>
</comment>
<dbReference type="InterPro" id="IPR010909">
    <property type="entry name" value="PLAC"/>
</dbReference>
<keyword evidence="7" id="KW-0272">Extracellular matrix</keyword>
<feature type="domain" description="BPTI/Kunitz inhibitor" evidence="16">
    <location>
        <begin position="1554"/>
        <end position="1604"/>
    </location>
</feature>
<dbReference type="InterPro" id="IPR013273">
    <property type="entry name" value="ADAMTS/ADAMTS-like"/>
</dbReference>
<feature type="domain" description="WAP" evidence="19">
    <location>
        <begin position="2428"/>
        <end position="2477"/>
    </location>
</feature>
<dbReference type="PRINTS" id="PR01857">
    <property type="entry name" value="ADAMTSFAMILY"/>
</dbReference>
<dbReference type="SUPFAM" id="SSF57362">
    <property type="entry name" value="BPTI-like"/>
    <property type="match status" value="12"/>
</dbReference>
<name>A0A821P7C1_9NEOP</name>
<evidence type="ECO:0000256" key="12">
    <source>
        <dbReference type="ARBA" id="ARBA00061228"/>
    </source>
</evidence>
<dbReference type="Gene3D" id="4.10.75.10">
    <property type="entry name" value="Elafin-like"/>
    <property type="match status" value="2"/>
</dbReference>
<dbReference type="InterPro" id="IPR036383">
    <property type="entry name" value="TSP1_rpt_sf"/>
</dbReference>
<keyword evidence="6" id="KW-0677">Repeat</keyword>
<feature type="region of interest" description="Disordered" evidence="15">
    <location>
        <begin position="679"/>
        <end position="710"/>
    </location>
</feature>
<dbReference type="InterPro" id="IPR036880">
    <property type="entry name" value="Kunitz_BPTI_sf"/>
</dbReference>
<feature type="domain" description="BPTI/Kunitz inhibitor" evidence="16">
    <location>
        <begin position="1732"/>
        <end position="1782"/>
    </location>
</feature>
<dbReference type="InterPro" id="IPR000884">
    <property type="entry name" value="TSP1_rpt"/>
</dbReference>
<dbReference type="Pfam" id="PF00090">
    <property type="entry name" value="TSP_1"/>
    <property type="match status" value="1"/>
</dbReference>
<dbReference type="Pfam" id="PF05986">
    <property type="entry name" value="ADAMTS_spacer1"/>
    <property type="match status" value="1"/>
</dbReference>
<dbReference type="SMART" id="SM00409">
    <property type="entry name" value="IG"/>
    <property type="match status" value="4"/>
</dbReference>
<dbReference type="PANTHER" id="PTHR45938">
    <property type="entry name" value="ACP24A4-RELATED"/>
    <property type="match status" value="1"/>
</dbReference>
<feature type="domain" description="Ig-like" evidence="17">
    <location>
        <begin position="2773"/>
        <end position="2860"/>
    </location>
</feature>
<dbReference type="Pfam" id="PF13927">
    <property type="entry name" value="Ig_3"/>
    <property type="match status" value="1"/>
</dbReference>
<evidence type="ECO:0000259" key="19">
    <source>
        <dbReference type="PROSITE" id="PS51390"/>
    </source>
</evidence>
<evidence type="ECO:0000256" key="11">
    <source>
        <dbReference type="ARBA" id="ARBA00023319"/>
    </source>
</evidence>
<dbReference type="SUPFAM" id="SSF48726">
    <property type="entry name" value="Immunoglobulin"/>
    <property type="match status" value="4"/>
</dbReference>
<dbReference type="CDD" id="cd00096">
    <property type="entry name" value="Ig"/>
    <property type="match status" value="1"/>
</dbReference>
<dbReference type="PANTHER" id="PTHR45938:SF11">
    <property type="entry name" value="WAP, KAZAL, IMMUNOGLOBULIN, KUNITZ AND NTR DOMAIN-CONTAINING PROTEIN 2-LIKE"/>
    <property type="match status" value="1"/>
</dbReference>
<dbReference type="Pfam" id="PF19030">
    <property type="entry name" value="TSP1_ADAMTS"/>
    <property type="match status" value="5"/>
</dbReference>
<dbReference type="SMART" id="SM00131">
    <property type="entry name" value="KU"/>
    <property type="match status" value="12"/>
</dbReference>
<dbReference type="PROSITE" id="PS00280">
    <property type="entry name" value="BPTI_KUNITZ_1"/>
    <property type="match status" value="7"/>
</dbReference>
<dbReference type="PRINTS" id="PR00759">
    <property type="entry name" value="BASICPTASE"/>
</dbReference>
<dbReference type="PROSITE" id="PS50835">
    <property type="entry name" value="IG_LIKE"/>
    <property type="match status" value="4"/>
</dbReference>
<dbReference type="SMART" id="SM00217">
    <property type="entry name" value="WAP"/>
    <property type="match status" value="2"/>
</dbReference>
<dbReference type="PROSITE" id="PS51390">
    <property type="entry name" value="WAP"/>
    <property type="match status" value="2"/>
</dbReference>
<dbReference type="PROSITE" id="PS50900">
    <property type="entry name" value="PLAC"/>
    <property type="match status" value="1"/>
</dbReference>
<dbReference type="Pfam" id="PF00095">
    <property type="entry name" value="WAP"/>
    <property type="match status" value="2"/>
</dbReference>
<dbReference type="Proteomes" id="UP000663880">
    <property type="component" value="Unassembled WGS sequence"/>
</dbReference>
<evidence type="ECO:0000256" key="5">
    <source>
        <dbReference type="ARBA" id="ARBA00022729"/>
    </source>
</evidence>
<dbReference type="EMBL" id="CAJOBZ010000005">
    <property type="protein sequence ID" value="CAF4798136.1"/>
    <property type="molecule type" value="Genomic_DNA"/>
</dbReference>
<organism evidence="20 21">
    <name type="scientific">Pieris macdunnoughi</name>
    <dbReference type="NCBI Taxonomy" id="345717"/>
    <lineage>
        <taxon>Eukaryota</taxon>
        <taxon>Metazoa</taxon>
        <taxon>Ecdysozoa</taxon>
        <taxon>Arthropoda</taxon>
        <taxon>Hexapoda</taxon>
        <taxon>Insecta</taxon>
        <taxon>Pterygota</taxon>
        <taxon>Neoptera</taxon>
        <taxon>Endopterygota</taxon>
        <taxon>Lepidoptera</taxon>
        <taxon>Glossata</taxon>
        <taxon>Ditrysia</taxon>
        <taxon>Papilionoidea</taxon>
        <taxon>Pieridae</taxon>
        <taxon>Pierinae</taxon>
        <taxon>Pieris</taxon>
    </lineage>
</organism>
<feature type="disulfide bond" evidence="14">
    <location>
        <begin position="64"/>
        <end position="75"/>
    </location>
</feature>
<evidence type="ECO:0000259" key="16">
    <source>
        <dbReference type="PROSITE" id="PS50279"/>
    </source>
</evidence>
<evidence type="ECO:0000256" key="9">
    <source>
        <dbReference type="ARBA" id="ARBA00023157"/>
    </source>
</evidence>
<feature type="compositionally biased region" description="Polar residues" evidence="15">
    <location>
        <begin position="861"/>
        <end position="879"/>
    </location>
</feature>
<feature type="region of interest" description="Disordered" evidence="15">
    <location>
        <begin position="739"/>
        <end position="1153"/>
    </location>
</feature>
<evidence type="ECO:0000259" key="17">
    <source>
        <dbReference type="PROSITE" id="PS50835"/>
    </source>
</evidence>
<keyword evidence="21" id="KW-1185">Reference proteome</keyword>
<evidence type="ECO:0000256" key="13">
    <source>
        <dbReference type="ARBA" id="ARBA00068688"/>
    </source>
</evidence>
<dbReference type="GO" id="GO:0005615">
    <property type="term" value="C:extracellular space"/>
    <property type="evidence" value="ECO:0007669"/>
    <property type="project" value="TreeGrafter"/>
</dbReference>
<dbReference type="Pfam" id="PF08686">
    <property type="entry name" value="PLAC"/>
    <property type="match status" value="1"/>
</dbReference>
<feature type="compositionally biased region" description="Low complexity" evidence="15">
    <location>
        <begin position="1048"/>
        <end position="1060"/>
    </location>
</feature>
<feature type="domain" description="BPTI/Kunitz inhibitor" evidence="16">
    <location>
        <begin position="1919"/>
        <end position="1969"/>
    </location>
</feature>
<feature type="compositionally biased region" description="Low complexity" evidence="15">
    <location>
        <begin position="1009"/>
        <end position="1040"/>
    </location>
</feature>
<protein>
    <recommendedName>
        <fullName evidence="13">Hemolin</fullName>
    </recommendedName>
</protein>
<dbReference type="GO" id="GO:0030198">
    <property type="term" value="P:extracellular matrix organization"/>
    <property type="evidence" value="ECO:0007669"/>
    <property type="project" value="InterPro"/>
</dbReference>
<accession>A0A821P7C1</accession>
<dbReference type="GO" id="GO:0050431">
    <property type="term" value="F:transforming growth factor beta binding"/>
    <property type="evidence" value="ECO:0007669"/>
    <property type="project" value="TreeGrafter"/>
</dbReference>
<dbReference type="FunFam" id="2.20.100.10:FF:000005">
    <property type="entry name" value="ADAM metallopeptidase with thrombospondin type 1 motif 9"/>
    <property type="match status" value="1"/>
</dbReference>
<sequence>MRKQTEIYAHNHRTRHRRQGAGLFLSASYVIPGGEGAGAWGEWGDISPCSRTCGGGVASQKRICLEVGSDGRPLCSGGDTKYFSCQTQDCPEGAGDFRSEQCAEYDTQLFKGNRYNWVPYTRASNPCELNCMPRGERFYYRHKLKVVDGTRCNEESFDVCVDGTCQSVGCDMMLGSNAKEDKCRQCRGNGTNCYTSTGVIDSQDLRKGYNDVLLIPQGATNIVISEVRSSNNYLALRAQQDNVYYLNGDYHIDFPRSLPIAGSLWYYERSQQGFAAPDKLRSLGPTTEPLYLSLLLQEDNVGISYEYSIPSAQAPPPNQQYNWVHEEFSACSATCGGGTQTREVTCRSREELEVVEDSLCDKGLRPPTTETCNTDPCPPHWVEGPWSPCSKPCGEGGSRSRQVHCEKVISQGIASIAADKECFDLLGPKPELYQECNQNASCPTWFTGPWRPCDKLCGEGKQLRQVVCHQRINGRVVLYGDEECADKKPPTEQACMLHPCEGVDWVLSDWTGCDTCTSKVRARTVQCATKDFKIVNSSLCDYHPLPVLEEPCDPNKLPACDVLWYATQWSKCSVECGNGIQTRRVFCGRFDGAGVTVVDDERCDAKTKYNDTKECVVPKEKCPAKWFAGPWTECTKKCGGGEQYRRVKCMSGEEISAYCDPETVLDSAQACNSQSCNEDDLIPENANSRPIVDDDSDYTDCEEDDYPEEGAEEEALEDISSKDLHFTLVPPGAFYFGKDASTEGSASESDWIDNDTPFTTESSDGTSDTDLTESGSGFDELFISSSTTDSTDSSSTGTTEYTETPESTTGIANETISTESSDTSSVTEGSTESLSTEDTQSTTESSSDTTEFESTFVATDATETPESTTGLVTETTSLITETGSTEVTSTPSETEGSTDASTIAETSITSESTSVDTDSTIVDSTNTETTESIITESTDSTVSESVGTTESTATETTATETTDAATESTVSEPSSSTEATEASDSTIASGSTETVVTESSTETTEHTITDTTLESESTLSTEAAEISSTAGSSTDITTESDGTDSDTTESYTTESVTTESDTTDSDTTEVSSTNAEITSETGTTDVDTSSTTADETEGTDSTESSSIVSDSTDTTVETEPTETGTTESMVTESGSTFTTGLFTSETTTEGVSTSVTEEITLSSGDTTLWDWSTTVELYTKKPKCRPRKTAKCVKSKFGCCPDKRTPAAGPFDEGCPNPKTCKETKFGCCPDGVSPAGSMTGKGCPVISCELTLYGCCSSDNVTAALGNDQEGCPPPPPACKLSKFGCCDDNETKASGLNKEGCTETATETSTLTTLESCNDTEFGCCYDNETDASGPNGEGCPCSISEFGCCPDGISTAQGPDLEGCAMSCDTSAYGCCPDGETPAHGPQNEGCCLQSAFGCCPDNYKPAEGPHLEGCGCKFAQFGCCPDNVTIARGGNNEGCGCQYTQHGCCPDRHTAASGPNFEGCGCHTYQFGCCPDGITASTGPNLQGCLCQQSKYGCCGDDVTEAKGPNKEGCDCSSSKYGCCPDGVTEAGGEKFKNCTDAPENRQAACALANDRGVGHNYSVYWFYDMTYGGCSRFWYGGEDGNGNRFASKEECMAVCVNPTPKDACNLPKVKGACTGYHVKWYYDSVREQCAQFVYGGCLGNDNNFESRELCQKSCEPEKTEDQCNLSIERGTCAGNFLRWGYDSAKHRCSQFIWGGCEGNNNRFGSEAACMQRCNPPGSLQAECILPQEAGNCTEKRPVWSFSQTENRCVPFYYTGCGGNDNQFGSEQDCVDACPSTFVQEVCTLPALTGECADYTQRWFYDTSKRRCRQFYYGGCGGNENNFISERQCEDRCSEQVVVTTLAPITTSQTSEFCFLGLDPGPCTQFEERWGYDPSLGSCVQFQYGGCGGNRDNFPSKELCQHYCSPVQDTCQLPMITGPCEDSHMQWFYDATTDSCTQFAYSGCGGNENRFGSREECEHRCKTGPPSVSTTTIAPAVVSIECRVSPTLEECEGAGEVWYFDDTLRACVSHQNADLGRSCRVTAVYITQEECERICGAFQGVDVCRSVLDPGPCHDAVPKVFYNATNDQCEPFTYSGCLGGPNRFADYDECESVCRPLSNPCKQEPDPGNCLGEFSKWYYSEREDICREFIYGGCNGNDNRFESQAECENRCRVIKDATTKGPSPLTTPSSTGECRTPISIQPCGPNVTTYYYDSRTEACVVGDFGACGYANSYRSEEECERRCGAFKGLGDVCNYRFDTGPCIHEIEKFYWDAASERCVPFKYGGCDGSPNRFSTYEECQEICGQTKPDECLQPVSTGEACKAGATRRWFYSQTTGDCLIFIYLGCGGTTNNFRSFQECSERCNRPTSGPNCDEYDAECEALNCPYGVQRNVEGNGCTRCQCLDHPCASKVCPSGQRCAVTGSYRDPITQNIHYTVDCRLAIKAGSCPVTEYPITTESQCRRECNDDADCSSDHKCCEHGCSHLCLPPAAGLLSTTTYSPESQTLPEAPRANLNETEPDVRATEGGRATLRCLFHGNPPPKITWRRGEITITGDVDRYHLKSDGALEIVSLYRNDSGVYICIAQNSLGTATQEVNLQVEDSNEIIPPTPDCADLLEECESLRRQCPFDMLRTYVGHDCVRCSCPQPDPNRCDPFIVECQALNCPYGVQNIQGSDGCTRCQCNPSPCDGQQCAVDEKCQVTRYRDPISQEIKHFAECRQTNKTGVCPTINSSEDCHEECHDDSECIGVGKCCATGCSQRCLVPEPIPATSPAPLTTLYVPGIPQAPEVNSETEAEVRATEGGKATLRCLFHGNPPPKITWRRGEITIDGDVGRYRLTADGALEIVSLYRNDTGVYICIAQNSLGTARQEVNLQVDDPVDDPAGISNVPNEIIYGSLGEPLNIRCLAFGYPPPSIYWYKGKSGPMIPYSSTLYEARGNVLQIRQLNADTLGEYICQAYNGFGKPAEWAFEVQELTAKPIGNYIDPLLSLPSQEPQTEGTTTQAPKIEVPVYTVPVTTRILAEASQVSAGTVITVPCEVDGYPVPVVRWSKDNVPLESSNRIQITEARLTISHANTNDTGEYACEASNGYSSHSSTVRIIVEGMYIPPTCKDNPYFANCHLIVRSNYCHHRYYSRFCCKSCVEAGQLVPSELELMQGDESFKKK</sequence>
<evidence type="ECO:0000313" key="21">
    <source>
        <dbReference type="Proteomes" id="UP000663880"/>
    </source>
</evidence>
<dbReference type="CDD" id="cd00109">
    <property type="entry name" value="Kunitz-type"/>
    <property type="match status" value="9"/>
</dbReference>
<dbReference type="SMART" id="SM00406">
    <property type="entry name" value="IGv"/>
    <property type="match status" value="3"/>
</dbReference>
<dbReference type="InterPro" id="IPR003598">
    <property type="entry name" value="Ig_sub2"/>
</dbReference>
<dbReference type="SUPFAM" id="SSF82895">
    <property type="entry name" value="TSP-1 type 1 repeat"/>
    <property type="match status" value="6"/>
</dbReference>
<keyword evidence="10" id="KW-0325">Glycoprotein</keyword>
<dbReference type="InterPro" id="IPR002223">
    <property type="entry name" value="Kunitz_BPTI"/>
</dbReference>
<feature type="domain" description="BPTI/Kunitz inhibitor" evidence="16">
    <location>
        <begin position="2182"/>
        <end position="2231"/>
    </location>
</feature>
<dbReference type="FunFam" id="2.60.120.830:FF:000001">
    <property type="entry name" value="A disintegrin and metalloproteinase with thrombospondin motifs 1"/>
    <property type="match status" value="1"/>
</dbReference>
<keyword evidence="9 14" id="KW-1015">Disulfide bond</keyword>
<reference evidence="20" key="1">
    <citation type="submission" date="2021-02" db="EMBL/GenBank/DDBJ databases">
        <authorList>
            <person name="Steward A R."/>
        </authorList>
    </citation>
    <scope>NUCLEOTIDE SEQUENCE</scope>
</reference>
<keyword evidence="2" id="KW-0217">Developmental protein</keyword>
<dbReference type="InterPro" id="IPR036645">
    <property type="entry name" value="Elafin-like_sf"/>
</dbReference>
<dbReference type="FunFam" id="4.10.410.10:FF:000020">
    <property type="entry name" value="Collagen, type VI, alpha 3"/>
    <property type="match status" value="4"/>
</dbReference>
<keyword evidence="5" id="KW-0732">Signal</keyword>
<dbReference type="InterPro" id="IPR010294">
    <property type="entry name" value="ADAMTS_spacer1"/>
</dbReference>
<keyword evidence="8" id="KW-0722">Serine protease inhibitor</keyword>
<feature type="domain" description="BPTI/Kunitz inhibitor" evidence="16">
    <location>
        <begin position="2109"/>
        <end position="2159"/>
    </location>
</feature>
<dbReference type="FunFam" id="4.10.410.10:FF:000005">
    <property type="entry name" value="Pancreatic trypsin inhibitor"/>
    <property type="match status" value="1"/>
</dbReference>
<dbReference type="InterPro" id="IPR013106">
    <property type="entry name" value="Ig_V-set"/>
</dbReference>
<evidence type="ECO:0000256" key="2">
    <source>
        <dbReference type="ARBA" id="ARBA00022473"/>
    </source>
</evidence>
<dbReference type="SUPFAM" id="SSF57256">
    <property type="entry name" value="Elafin-like"/>
    <property type="match status" value="2"/>
</dbReference>
<feature type="compositionally biased region" description="Acidic residues" evidence="15">
    <location>
        <begin position="693"/>
        <end position="710"/>
    </location>
</feature>
<dbReference type="SMART" id="SM00408">
    <property type="entry name" value="IGc2"/>
    <property type="match status" value="4"/>
</dbReference>
<proteinExistence type="inferred from homology"/>
<feature type="disulfide bond" evidence="14">
    <location>
        <begin position="53"/>
        <end position="90"/>
    </location>
</feature>
<dbReference type="Gene3D" id="4.10.410.10">
    <property type="entry name" value="Pancreatic trypsin inhibitor Kunitz domain"/>
    <property type="match status" value="12"/>
</dbReference>
<dbReference type="CDD" id="cd22639">
    <property type="entry name" value="Kunitz_papilin_lacunin-like"/>
    <property type="match status" value="1"/>
</dbReference>
<feature type="domain" description="BPTI/Kunitz inhibitor" evidence="16">
    <location>
        <begin position="2299"/>
        <end position="2351"/>
    </location>
</feature>
<dbReference type="SMART" id="SM00209">
    <property type="entry name" value="TSP1"/>
    <property type="match status" value="7"/>
</dbReference>
<dbReference type="InterPro" id="IPR020901">
    <property type="entry name" value="Prtase_inh_Kunz-CS"/>
</dbReference>
<evidence type="ECO:0000313" key="20">
    <source>
        <dbReference type="EMBL" id="CAF4798136.1"/>
    </source>
</evidence>
<feature type="domain" description="BPTI/Kunitz inhibitor" evidence="16">
    <location>
        <begin position="1613"/>
        <end position="1663"/>
    </location>
</feature>
<evidence type="ECO:0000256" key="15">
    <source>
        <dbReference type="SAM" id="MobiDB-lite"/>
    </source>
</evidence>
<evidence type="ECO:0000256" key="1">
    <source>
        <dbReference type="ARBA" id="ARBA00004302"/>
    </source>
</evidence>
<keyword evidence="7" id="KW-0084">Basement membrane</keyword>
<evidence type="ECO:0000256" key="10">
    <source>
        <dbReference type="ARBA" id="ARBA00023180"/>
    </source>
</evidence>
<feature type="domain" description="BPTI/Kunitz inhibitor" evidence="16">
    <location>
        <begin position="1672"/>
        <end position="1722"/>
    </location>
</feature>
<feature type="domain" description="BPTI/Kunitz inhibitor" evidence="16">
    <location>
        <begin position="1862"/>
        <end position="1912"/>
    </location>
</feature>
<keyword evidence="11" id="KW-0393">Immunoglobulin domain</keyword>
<dbReference type="InterPro" id="IPR003599">
    <property type="entry name" value="Ig_sub"/>
</dbReference>
<dbReference type="Gene3D" id="2.60.40.10">
    <property type="entry name" value="Immunoglobulins"/>
    <property type="match status" value="4"/>
</dbReference>
<dbReference type="PROSITE" id="PS50092">
    <property type="entry name" value="TSP1"/>
    <property type="match status" value="6"/>
</dbReference>
<dbReference type="InterPro" id="IPR008197">
    <property type="entry name" value="WAP_dom"/>
</dbReference>
<comment type="caution">
    <text evidence="20">The sequence shown here is derived from an EMBL/GenBank/DDBJ whole genome shotgun (WGS) entry which is preliminary data.</text>
</comment>
<dbReference type="GO" id="GO:0048019">
    <property type="term" value="F:receptor antagonist activity"/>
    <property type="evidence" value="ECO:0007669"/>
    <property type="project" value="TreeGrafter"/>
</dbReference>
<dbReference type="OrthoDB" id="5950222at2759"/>
<keyword evidence="3" id="KW-0964">Secreted</keyword>
<feature type="compositionally biased region" description="Low complexity" evidence="15">
    <location>
        <begin position="1101"/>
        <end position="1153"/>
    </location>
</feature>
<dbReference type="InterPro" id="IPR007110">
    <property type="entry name" value="Ig-like_dom"/>
</dbReference>
<dbReference type="Pfam" id="PF00014">
    <property type="entry name" value="Kunitz_BPTI"/>
    <property type="match status" value="12"/>
</dbReference>
<feature type="domain" description="Ig-like" evidence="17">
    <location>
        <begin position="3000"/>
        <end position="3085"/>
    </location>
</feature>
<dbReference type="Pfam" id="PF07679">
    <property type="entry name" value="I-set"/>
    <property type="match status" value="3"/>
</dbReference>
<dbReference type="PROSITE" id="PS50279">
    <property type="entry name" value="BPTI_KUNITZ_2"/>
    <property type="match status" value="12"/>
</dbReference>
<feature type="compositionally biased region" description="Low complexity" evidence="15">
    <location>
        <begin position="759"/>
        <end position="777"/>
    </location>
</feature>
<comment type="subcellular location">
    <subcellularLocation>
        <location evidence="1">Secreted</location>
        <location evidence="1">Extracellular space</location>
        <location evidence="1">Extracellular matrix</location>
        <location evidence="1">Basement membrane</location>
    </subcellularLocation>
</comment>
<evidence type="ECO:0000259" key="18">
    <source>
        <dbReference type="PROSITE" id="PS50900"/>
    </source>
</evidence>